<dbReference type="GeneID" id="34234833"/>
<dbReference type="AlphaFoldDB" id="A0A1H4EBE3"/>
<keyword evidence="2" id="KW-1185">Reference proteome</keyword>
<evidence type="ECO:0000313" key="2">
    <source>
        <dbReference type="Proteomes" id="UP000199002"/>
    </source>
</evidence>
<dbReference type="RefSeq" id="WP_092700317.1">
    <property type="nucleotide sequence ID" value="NZ_CAXIQL010000005.1"/>
</dbReference>
<dbReference type="EMBL" id="FNQJ01000033">
    <property type="protein sequence ID" value="SEA82147.1"/>
    <property type="molecule type" value="Genomic_DNA"/>
</dbReference>
<organism evidence="1 2">
    <name type="scientific">Acidovorax soli</name>
    <dbReference type="NCBI Taxonomy" id="592050"/>
    <lineage>
        <taxon>Bacteria</taxon>
        <taxon>Pseudomonadati</taxon>
        <taxon>Pseudomonadota</taxon>
        <taxon>Betaproteobacteria</taxon>
        <taxon>Burkholderiales</taxon>
        <taxon>Comamonadaceae</taxon>
        <taxon>Acidovorax</taxon>
    </lineage>
</organism>
<accession>A0A1H4EBE3</accession>
<reference evidence="2" key="1">
    <citation type="submission" date="2016-10" db="EMBL/GenBank/DDBJ databases">
        <authorList>
            <person name="Varghese N."/>
            <person name="Submissions S."/>
        </authorList>
    </citation>
    <scope>NUCLEOTIDE SEQUENCE [LARGE SCALE GENOMIC DNA]</scope>
    <source>
        <strain evidence="2">DSM 25157</strain>
    </source>
</reference>
<protein>
    <submittedName>
        <fullName evidence="1">Uncharacterized protein</fullName>
    </submittedName>
</protein>
<dbReference type="STRING" id="592050.SAMN05421875_13310"/>
<proteinExistence type="predicted"/>
<dbReference type="InterPro" id="IPR036412">
    <property type="entry name" value="HAD-like_sf"/>
</dbReference>
<sequence>MNFEAMLFGGDGVLVDSKPLLRDMLEEAGWALSAEGCMALFVGKTVRSESARIGPLLTDAWMAEFPAPQRGHSNCAAAHRGRARGSARRACASGADRFKVEIQLVKLGLAPHFAGDQQHGAAGRRHLSPGLPGFVADPASNLNTLRAPWYVSAHCGVDRRGGQVGMDVAPGTWQVHESH</sequence>
<gene>
    <name evidence="1" type="ORF">SAMN05421875_13310</name>
</gene>
<dbReference type="Proteomes" id="UP000199002">
    <property type="component" value="Unassembled WGS sequence"/>
</dbReference>
<evidence type="ECO:0000313" key="1">
    <source>
        <dbReference type="EMBL" id="SEA82147.1"/>
    </source>
</evidence>
<dbReference type="SUPFAM" id="SSF56784">
    <property type="entry name" value="HAD-like"/>
    <property type="match status" value="1"/>
</dbReference>
<name>A0A1H4EBE3_9BURK</name>